<organism evidence="2 3">
    <name type="scientific">Hymenobacter nivis</name>
    <dbReference type="NCBI Taxonomy" id="1850093"/>
    <lineage>
        <taxon>Bacteria</taxon>
        <taxon>Pseudomonadati</taxon>
        <taxon>Bacteroidota</taxon>
        <taxon>Cytophagia</taxon>
        <taxon>Cytophagales</taxon>
        <taxon>Hymenobacteraceae</taxon>
        <taxon>Hymenobacter</taxon>
    </lineage>
</organism>
<sequence length="226" mass="24254">MTLKTLVLLAVAALATAACSQEKEAENTAATSAYLPTNGAPAAAVSALDTMQLRNDADVVAMRVARDLQITDPTLLTRIRNEYYARGRALQGYSAQYAADTAGEYAAVRATNEQTSRRLKSAFTPHQYQAYASRQAAYYAPPRPGAVAPVAARPAALAVPPLGAKPLGAKGRYRAPGAKVTFQKVKYANGVKIKRNFDGSLKIKRADGTIIKFDKKGHRTVKKPLF</sequence>
<dbReference type="OrthoDB" id="881647at2"/>
<name>A0A2Z3GSS8_9BACT</name>
<dbReference type="Proteomes" id="UP000245999">
    <property type="component" value="Chromosome"/>
</dbReference>
<dbReference type="PROSITE" id="PS51257">
    <property type="entry name" value="PROKAR_LIPOPROTEIN"/>
    <property type="match status" value="1"/>
</dbReference>
<gene>
    <name evidence="2" type="ORF">DDQ68_17805</name>
</gene>
<accession>A0A2Z3GSS8</accession>
<protein>
    <submittedName>
        <fullName evidence="2">Uncharacterized protein</fullName>
    </submittedName>
</protein>
<dbReference type="AlphaFoldDB" id="A0A2Z3GSS8"/>
<keyword evidence="1" id="KW-0732">Signal</keyword>
<evidence type="ECO:0000313" key="3">
    <source>
        <dbReference type="Proteomes" id="UP000245999"/>
    </source>
</evidence>
<dbReference type="RefSeq" id="WP_109657511.1">
    <property type="nucleotide sequence ID" value="NZ_CP029145.1"/>
</dbReference>
<dbReference type="EMBL" id="CP029145">
    <property type="protein sequence ID" value="AWM34476.1"/>
    <property type="molecule type" value="Genomic_DNA"/>
</dbReference>
<dbReference type="KEGG" id="hnv:DDQ68_17805"/>
<evidence type="ECO:0000313" key="2">
    <source>
        <dbReference type="EMBL" id="AWM34476.1"/>
    </source>
</evidence>
<keyword evidence="3" id="KW-1185">Reference proteome</keyword>
<feature type="chain" id="PRO_5016347662" evidence="1">
    <location>
        <begin position="21"/>
        <end position="226"/>
    </location>
</feature>
<reference evidence="3" key="1">
    <citation type="submission" date="2018-04" db="EMBL/GenBank/DDBJ databases">
        <title>Complete genome of Antarctic heterotrophic bacterium Hymenobacter nivis.</title>
        <authorList>
            <person name="Terashima M."/>
        </authorList>
    </citation>
    <scope>NUCLEOTIDE SEQUENCE [LARGE SCALE GENOMIC DNA]</scope>
    <source>
        <strain evidence="3">NBRC 111535</strain>
    </source>
</reference>
<evidence type="ECO:0000256" key="1">
    <source>
        <dbReference type="SAM" id="SignalP"/>
    </source>
</evidence>
<proteinExistence type="predicted"/>
<feature type="signal peptide" evidence="1">
    <location>
        <begin position="1"/>
        <end position="20"/>
    </location>
</feature>